<name>A0A2M8J0F4_9RHOB</name>
<dbReference type="PANTHER" id="PTHR43540">
    <property type="entry name" value="PEROXYUREIDOACRYLATE/UREIDOACRYLATE AMIDOHYDROLASE-RELATED"/>
    <property type="match status" value="1"/>
</dbReference>
<dbReference type="Gene3D" id="3.40.50.850">
    <property type="entry name" value="Isochorismatase-like"/>
    <property type="match status" value="1"/>
</dbReference>
<keyword evidence="4" id="KW-1185">Reference proteome</keyword>
<organism evidence="3 4">
    <name type="scientific">Pseudooceanicola lipolyticus</name>
    <dbReference type="NCBI Taxonomy" id="2029104"/>
    <lineage>
        <taxon>Bacteria</taxon>
        <taxon>Pseudomonadati</taxon>
        <taxon>Pseudomonadota</taxon>
        <taxon>Alphaproteobacteria</taxon>
        <taxon>Rhodobacterales</taxon>
        <taxon>Paracoccaceae</taxon>
        <taxon>Pseudooceanicola</taxon>
    </lineage>
</organism>
<feature type="domain" description="Isochorismatase-like" evidence="2">
    <location>
        <begin position="19"/>
        <end position="213"/>
    </location>
</feature>
<protein>
    <recommendedName>
        <fullName evidence="2">Isochorismatase-like domain-containing protein</fullName>
    </recommendedName>
</protein>
<dbReference type="PANTHER" id="PTHR43540:SF6">
    <property type="entry name" value="ISOCHORISMATASE-LIKE DOMAIN-CONTAINING PROTEIN"/>
    <property type="match status" value="1"/>
</dbReference>
<dbReference type="SUPFAM" id="SSF52499">
    <property type="entry name" value="Isochorismatase-like hydrolases"/>
    <property type="match status" value="1"/>
</dbReference>
<dbReference type="AlphaFoldDB" id="A0A2M8J0F4"/>
<gene>
    <name evidence="3" type="ORF">CVM52_13025</name>
</gene>
<accession>A0A2M8J0F4</accession>
<evidence type="ECO:0000256" key="1">
    <source>
        <dbReference type="ARBA" id="ARBA00022801"/>
    </source>
</evidence>
<dbReference type="EMBL" id="PGTB01000050">
    <property type="protein sequence ID" value="PJE36249.1"/>
    <property type="molecule type" value="Genomic_DNA"/>
</dbReference>
<dbReference type="CDD" id="cd00431">
    <property type="entry name" value="cysteine_hydrolases"/>
    <property type="match status" value="1"/>
</dbReference>
<dbReference type="InterPro" id="IPR000868">
    <property type="entry name" value="Isochorismatase-like_dom"/>
</dbReference>
<keyword evidence="1" id="KW-0378">Hydrolase</keyword>
<dbReference type="Proteomes" id="UP000231553">
    <property type="component" value="Unassembled WGS sequence"/>
</dbReference>
<evidence type="ECO:0000313" key="4">
    <source>
        <dbReference type="Proteomes" id="UP000231553"/>
    </source>
</evidence>
<comment type="caution">
    <text evidence="3">The sequence shown here is derived from an EMBL/GenBank/DDBJ whole genome shotgun (WGS) entry which is preliminary data.</text>
</comment>
<dbReference type="RefSeq" id="WP_100162932.1">
    <property type="nucleotide sequence ID" value="NZ_PGTB01000050.1"/>
</dbReference>
<sequence>MTGAEPLWNVADQLAPGRAALLIIDLQNDFTHPDGHLARRKGVDVTPVRNRFAAVTRLVTQARRGGVPVIWLSVVHDVASEPANYLAAQLAKPPGAEAITRDDLLAHRGTWGCAWDAALPTPLEAETRLEKPGYNGFHRTRLAEILEQRGVSTLVFCGCNTNVCIQATAAEGFARGYYIVLASDACAALDGEQAHQAALATHRKYYGHTLTTSEILPHWPPLGPRADSSPATP</sequence>
<dbReference type="InterPro" id="IPR036380">
    <property type="entry name" value="Isochorismatase-like_sf"/>
</dbReference>
<dbReference type="InterPro" id="IPR050272">
    <property type="entry name" value="Isochorismatase-like_hydrls"/>
</dbReference>
<reference evidence="3 4" key="1">
    <citation type="journal article" date="2018" name="Int. J. Syst. Evol. Microbiol.">
        <title>Pseudooceanicola lipolyticus sp. nov., a marine alphaproteobacterium, reclassification of Oceanicola flagellatus as Pseudooceanicola flagellatus comb. nov. and emended description of the genus Pseudooceanicola.</title>
        <authorList>
            <person name="Huang M.-M."/>
            <person name="Guo L.-L."/>
            <person name="Wu Y.-H."/>
            <person name="Lai Q.-L."/>
            <person name="Shao Z.-Z."/>
            <person name="Wang C.-S."/>
            <person name="Wu M."/>
            <person name="Xu X.-W."/>
        </authorList>
    </citation>
    <scope>NUCLEOTIDE SEQUENCE [LARGE SCALE GENOMIC DNA]</scope>
    <source>
        <strain evidence="3 4">157</strain>
    </source>
</reference>
<dbReference type="Pfam" id="PF00857">
    <property type="entry name" value="Isochorismatase"/>
    <property type="match status" value="1"/>
</dbReference>
<dbReference type="OrthoDB" id="9807387at2"/>
<dbReference type="GO" id="GO:0016787">
    <property type="term" value="F:hydrolase activity"/>
    <property type="evidence" value="ECO:0007669"/>
    <property type="project" value="UniProtKB-KW"/>
</dbReference>
<evidence type="ECO:0000313" key="3">
    <source>
        <dbReference type="EMBL" id="PJE36249.1"/>
    </source>
</evidence>
<evidence type="ECO:0000259" key="2">
    <source>
        <dbReference type="Pfam" id="PF00857"/>
    </source>
</evidence>
<proteinExistence type="predicted"/>